<protein>
    <recommendedName>
        <fullName evidence="7">ABC-2 type transporter transmembrane domain-containing protein</fullName>
    </recommendedName>
</protein>
<reference evidence="8" key="1">
    <citation type="submission" date="2020-03" db="EMBL/GenBank/DDBJ databases">
        <title>Castanea mollissima Vanexum genome sequencing.</title>
        <authorList>
            <person name="Staton M."/>
        </authorList>
    </citation>
    <scope>NUCLEOTIDE SEQUENCE</scope>
    <source>
        <tissue evidence="8">Leaf</tissue>
    </source>
</reference>
<evidence type="ECO:0000256" key="2">
    <source>
        <dbReference type="ARBA" id="ARBA00022448"/>
    </source>
</evidence>
<evidence type="ECO:0000259" key="7">
    <source>
        <dbReference type="Pfam" id="PF01061"/>
    </source>
</evidence>
<comment type="caution">
    <text evidence="8">The sequence shown here is derived from an EMBL/GenBank/DDBJ whole genome shotgun (WGS) entry which is preliminary data.</text>
</comment>
<sequence>MIGYEWTSTKFFHCLFYQFFTVLSLIYYGMMVIGISPNLQVSFVISGALYTTWNRFTGFVIPQKRIAIWWRWFAWISPISWGFNGLATSLYGDVKNKLDSGETVAEFIKDYFGFRHDLFLLWVVCLALIGSCVFFVSLFVASLKILNFQKR</sequence>
<name>A0A8J4VZC1_9ROSI</name>
<dbReference type="GO" id="GO:0005886">
    <property type="term" value="C:plasma membrane"/>
    <property type="evidence" value="ECO:0007669"/>
    <property type="project" value="UniProtKB-ARBA"/>
</dbReference>
<dbReference type="InterPro" id="IPR013525">
    <property type="entry name" value="ABC2_TM"/>
</dbReference>
<proteinExistence type="predicted"/>
<feature type="transmembrane region" description="Helical" evidence="6">
    <location>
        <begin position="119"/>
        <end position="141"/>
    </location>
</feature>
<feature type="domain" description="ABC-2 type transporter transmembrane" evidence="7">
    <location>
        <begin position="1"/>
        <end position="90"/>
    </location>
</feature>
<keyword evidence="4 6" id="KW-1133">Transmembrane helix</keyword>
<feature type="transmembrane region" description="Helical" evidence="6">
    <location>
        <begin position="73"/>
        <end position="92"/>
    </location>
</feature>
<evidence type="ECO:0000256" key="1">
    <source>
        <dbReference type="ARBA" id="ARBA00004141"/>
    </source>
</evidence>
<dbReference type="PANTHER" id="PTHR19241">
    <property type="entry name" value="ATP-BINDING CASSETTE TRANSPORTER"/>
    <property type="match status" value="1"/>
</dbReference>
<dbReference type="AlphaFoldDB" id="A0A8J4VZC1"/>
<organism evidence="8 9">
    <name type="scientific">Castanea mollissima</name>
    <name type="common">Chinese chestnut</name>
    <dbReference type="NCBI Taxonomy" id="60419"/>
    <lineage>
        <taxon>Eukaryota</taxon>
        <taxon>Viridiplantae</taxon>
        <taxon>Streptophyta</taxon>
        <taxon>Embryophyta</taxon>
        <taxon>Tracheophyta</taxon>
        <taxon>Spermatophyta</taxon>
        <taxon>Magnoliopsida</taxon>
        <taxon>eudicotyledons</taxon>
        <taxon>Gunneridae</taxon>
        <taxon>Pentapetalae</taxon>
        <taxon>rosids</taxon>
        <taxon>fabids</taxon>
        <taxon>Fagales</taxon>
        <taxon>Fagaceae</taxon>
        <taxon>Castanea</taxon>
    </lineage>
</organism>
<feature type="transmembrane region" description="Helical" evidence="6">
    <location>
        <begin position="12"/>
        <end position="35"/>
    </location>
</feature>
<evidence type="ECO:0000256" key="4">
    <source>
        <dbReference type="ARBA" id="ARBA00022989"/>
    </source>
</evidence>
<accession>A0A8J4VZC1</accession>
<dbReference type="Pfam" id="PF01061">
    <property type="entry name" value="ABC2_membrane"/>
    <property type="match status" value="1"/>
</dbReference>
<evidence type="ECO:0000313" key="8">
    <source>
        <dbReference type="EMBL" id="KAF3963236.1"/>
    </source>
</evidence>
<dbReference type="GO" id="GO:0140359">
    <property type="term" value="F:ABC-type transporter activity"/>
    <property type="evidence" value="ECO:0007669"/>
    <property type="project" value="InterPro"/>
</dbReference>
<dbReference type="OrthoDB" id="66620at2759"/>
<dbReference type="EMBL" id="JRKL02001573">
    <property type="protein sequence ID" value="KAF3963236.1"/>
    <property type="molecule type" value="Genomic_DNA"/>
</dbReference>
<evidence type="ECO:0000256" key="3">
    <source>
        <dbReference type="ARBA" id="ARBA00022692"/>
    </source>
</evidence>
<comment type="subcellular location">
    <subcellularLocation>
        <location evidence="1">Membrane</location>
        <topology evidence="1">Multi-pass membrane protein</topology>
    </subcellularLocation>
</comment>
<evidence type="ECO:0000256" key="5">
    <source>
        <dbReference type="ARBA" id="ARBA00023136"/>
    </source>
</evidence>
<keyword evidence="2" id="KW-0813">Transport</keyword>
<keyword evidence="5 6" id="KW-0472">Membrane</keyword>
<evidence type="ECO:0000313" key="9">
    <source>
        <dbReference type="Proteomes" id="UP000737018"/>
    </source>
</evidence>
<feature type="transmembrane region" description="Helical" evidence="6">
    <location>
        <begin position="41"/>
        <end position="61"/>
    </location>
</feature>
<keyword evidence="9" id="KW-1185">Reference proteome</keyword>
<gene>
    <name evidence="8" type="ORF">CMV_012350</name>
</gene>
<dbReference type="Proteomes" id="UP000737018">
    <property type="component" value="Unassembled WGS sequence"/>
</dbReference>
<keyword evidence="3 6" id="KW-0812">Transmembrane</keyword>
<evidence type="ECO:0000256" key="6">
    <source>
        <dbReference type="SAM" id="Phobius"/>
    </source>
</evidence>